<proteinExistence type="inferred from homology"/>
<dbReference type="PANTHER" id="PTHR11679">
    <property type="entry name" value="VESICLE PROTEIN SORTING-ASSOCIATED"/>
    <property type="match status" value="1"/>
</dbReference>
<dbReference type="SUPFAM" id="SSF56815">
    <property type="entry name" value="Sec1/munc18-like (SM) proteins"/>
    <property type="match status" value="1"/>
</dbReference>
<dbReference type="OrthoDB" id="2228at2759"/>
<dbReference type="Gene3D" id="3.40.50.1910">
    <property type="match status" value="1"/>
</dbReference>
<dbReference type="RefSeq" id="XP_021287671.1">
    <property type="nucleotide sequence ID" value="XM_021431996.1"/>
</dbReference>
<evidence type="ECO:0000256" key="1">
    <source>
        <dbReference type="ARBA" id="ARBA00009884"/>
    </source>
</evidence>
<dbReference type="InterPro" id="IPR043127">
    <property type="entry name" value="Sec-1-like_dom3a"/>
</dbReference>
<dbReference type="AlphaFoldDB" id="A0A6J1ALI0"/>
<evidence type="ECO:0000313" key="2">
    <source>
        <dbReference type="Proteomes" id="UP000504621"/>
    </source>
</evidence>
<dbReference type="InterPro" id="IPR001619">
    <property type="entry name" value="Sec1-like"/>
</dbReference>
<organism evidence="2 3">
    <name type="scientific">Herrania umbratica</name>
    <dbReference type="NCBI Taxonomy" id="108875"/>
    <lineage>
        <taxon>Eukaryota</taxon>
        <taxon>Viridiplantae</taxon>
        <taxon>Streptophyta</taxon>
        <taxon>Embryophyta</taxon>
        <taxon>Tracheophyta</taxon>
        <taxon>Spermatophyta</taxon>
        <taxon>Magnoliopsida</taxon>
        <taxon>eudicotyledons</taxon>
        <taxon>Gunneridae</taxon>
        <taxon>Pentapetalae</taxon>
        <taxon>rosids</taxon>
        <taxon>malvids</taxon>
        <taxon>Malvales</taxon>
        <taxon>Malvaceae</taxon>
        <taxon>Byttnerioideae</taxon>
        <taxon>Herrania</taxon>
    </lineage>
</organism>
<name>A0A6J1ALI0_9ROSI</name>
<accession>A0A6J1ALI0</accession>
<dbReference type="GeneID" id="110419105"/>
<dbReference type="InterPro" id="IPR036045">
    <property type="entry name" value="Sec1-like_sf"/>
</dbReference>
<dbReference type="GO" id="GO:0016192">
    <property type="term" value="P:vesicle-mediated transport"/>
    <property type="evidence" value="ECO:0007669"/>
    <property type="project" value="InterPro"/>
</dbReference>
<dbReference type="Gene3D" id="3.90.830.10">
    <property type="entry name" value="Syntaxin Binding Protein 1, Chain A, domain 2"/>
    <property type="match status" value="1"/>
</dbReference>
<comment type="similarity">
    <text evidence="1">Belongs to the STXBP/unc-18/SEC1 family.</text>
</comment>
<dbReference type="Gene3D" id="1.25.40.60">
    <property type="match status" value="1"/>
</dbReference>
<evidence type="ECO:0000313" key="3">
    <source>
        <dbReference type="RefSeq" id="XP_021287671.1"/>
    </source>
</evidence>
<dbReference type="InterPro" id="IPR027482">
    <property type="entry name" value="Sec1-like_dom2"/>
</dbReference>
<protein>
    <submittedName>
        <fullName evidence="3">SNARE-interacting protein KEULE-like</fullName>
    </submittedName>
</protein>
<dbReference type="Pfam" id="PF00995">
    <property type="entry name" value="Sec1"/>
    <property type="match status" value="1"/>
</dbReference>
<dbReference type="Proteomes" id="UP000504621">
    <property type="component" value="Unplaced"/>
</dbReference>
<gene>
    <name evidence="3" type="primary">LOC110419105</name>
</gene>
<keyword evidence="2" id="KW-1185">Reference proteome</keyword>
<sequence length="345" mass="39375">MEASTRISSKLPVNDCCMICFTRPRQQIQSQRGRYGGELSARNLQKMVQALPQYSEQIDKLSLHVEIAEKINKMITNLRLKELGELEQDLIFGGAGIKDVIKFFKINENTTRENKLRLLMILAAIYPEELEGEKELNWMKLAKLPAEDMNAVNNMRLLGGSPDTKKSFTGIFSLKFDFHKRRHVARTECIDVEETWQLSRFYPIFQELIENLNNGELSDKEYPFLNGPSATSYGSFPTSHLHQVPAHSMRSRRTPTWAKRPNVDDKYSSDSILKHASSDLKRMGWRIFVFIAGGATRSELRVCDKLTNKLKREIVLGSSCLDDPSQFVSATAFAYHSSLEINMTS</sequence>
<reference evidence="3" key="1">
    <citation type="submission" date="2025-08" db="UniProtKB">
        <authorList>
            <consortium name="RefSeq"/>
        </authorList>
    </citation>
    <scope>IDENTIFICATION</scope>
    <source>
        <tissue evidence="3">Leaf</tissue>
    </source>
</reference>